<evidence type="ECO:0000313" key="3">
    <source>
        <dbReference type="Proteomes" id="UP000028006"/>
    </source>
</evidence>
<dbReference type="AlphaFoldDB" id="A0A081NBK8"/>
<dbReference type="eggNOG" id="COG1403">
    <property type="taxonomic scope" value="Bacteria"/>
</dbReference>
<protein>
    <recommendedName>
        <fullName evidence="1">HNH nuclease domain-containing protein</fullName>
    </recommendedName>
</protein>
<accession>A0A081NBK8</accession>
<dbReference type="EMBL" id="JOKG01000001">
    <property type="protein sequence ID" value="KEQ15831.1"/>
    <property type="molecule type" value="Genomic_DNA"/>
</dbReference>
<feature type="domain" description="HNH nuclease" evidence="1">
    <location>
        <begin position="202"/>
        <end position="255"/>
    </location>
</feature>
<reference evidence="2 3" key="1">
    <citation type="submission" date="2014-06" db="EMBL/GenBank/DDBJ databases">
        <title>Whole Genome Sequences of Three Symbiotic Endozoicomonas Bacteria.</title>
        <authorList>
            <person name="Neave M.J."/>
            <person name="Apprill A."/>
            <person name="Voolstra C.R."/>
        </authorList>
    </citation>
    <scope>NUCLEOTIDE SEQUENCE [LARGE SCALE GENOMIC DNA]</scope>
    <source>
        <strain evidence="2 3">LMG 24815</strain>
    </source>
</reference>
<name>A0A081NBK8_9GAMM</name>
<dbReference type="InterPro" id="IPR003615">
    <property type="entry name" value="HNH_nuc"/>
</dbReference>
<dbReference type="InterPro" id="IPR036280">
    <property type="entry name" value="Multihaem_cyt_sf"/>
</dbReference>
<proteinExistence type="predicted"/>
<evidence type="ECO:0000313" key="2">
    <source>
        <dbReference type="EMBL" id="KEQ15831.1"/>
    </source>
</evidence>
<organism evidence="2 3">
    <name type="scientific">Endozoicomonas montiporae</name>
    <dbReference type="NCBI Taxonomy" id="1027273"/>
    <lineage>
        <taxon>Bacteria</taxon>
        <taxon>Pseudomonadati</taxon>
        <taxon>Pseudomonadota</taxon>
        <taxon>Gammaproteobacteria</taxon>
        <taxon>Oceanospirillales</taxon>
        <taxon>Endozoicomonadaceae</taxon>
        <taxon>Endozoicomonas</taxon>
    </lineage>
</organism>
<dbReference type="SMART" id="SM00507">
    <property type="entry name" value="HNHc"/>
    <property type="match status" value="1"/>
</dbReference>
<comment type="caution">
    <text evidence="2">The sequence shown here is derived from an EMBL/GenBank/DDBJ whole genome shotgun (WGS) entry which is preliminary data.</text>
</comment>
<dbReference type="RefSeq" id="WP_034873098.1">
    <property type="nucleotide sequence ID" value="NZ_JOKG01000001.1"/>
</dbReference>
<dbReference type="Proteomes" id="UP000028006">
    <property type="component" value="Unassembled WGS sequence"/>
</dbReference>
<sequence>MPINVDFLELRSIANEIGANEIDFVLNDEINPVDPIDVILDEQGIEADPSNLKLRGGPFEYEGRQVVLYIPNHSWDIEKSLSELKSRNKFHVTYCEYLEKRKKQNTIDRYIATNRLTGLFKIFGTSKQSRTLKEGEVELNVCMYCLKKLNYKGASSTSIRRQVRDSFDIAEFFSIYSSFFPFMPNGMAANPANSNYPKNWSKISTSYRQSKNYTCEHCHVDLNDHRNLLHTHHIDGIPGNNNYSNLLALCIDCHRKEHGHMYVRHTEMQTITKLRRDQGVIEQNWDSILRLADPALYGVLKKLQDQGYQPPTIGYSISSNDTIYTADVAWPNERFAIVVVKPESKISGWKLFTPEEYLSKDL</sequence>
<gene>
    <name evidence="2" type="ORF">GZ77_04755</name>
</gene>
<evidence type="ECO:0000259" key="1">
    <source>
        <dbReference type="SMART" id="SM00507"/>
    </source>
</evidence>
<dbReference type="SUPFAM" id="SSF48695">
    <property type="entry name" value="Multiheme cytochromes"/>
    <property type="match status" value="1"/>
</dbReference>
<dbReference type="CDD" id="cd00085">
    <property type="entry name" value="HNHc"/>
    <property type="match status" value="1"/>
</dbReference>
<keyword evidence="3" id="KW-1185">Reference proteome</keyword>